<gene>
    <name evidence="1" type="ORF">BV25DRAFT_1838528</name>
</gene>
<dbReference type="Proteomes" id="UP000814140">
    <property type="component" value="Unassembled WGS sequence"/>
</dbReference>
<dbReference type="EMBL" id="MU277208">
    <property type="protein sequence ID" value="KAI0062387.1"/>
    <property type="molecule type" value="Genomic_DNA"/>
</dbReference>
<comment type="caution">
    <text evidence="1">The sequence shown here is derived from an EMBL/GenBank/DDBJ whole genome shotgun (WGS) entry which is preliminary data.</text>
</comment>
<protein>
    <submittedName>
        <fullName evidence="1">Uncharacterized protein</fullName>
    </submittedName>
</protein>
<name>A0ACB8T1P0_9AGAM</name>
<evidence type="ECO:0000313" key="1">
    <source>
        <dbReference type="EMBL" id="KAI0062387.1"/>
    </source>
</evidence>
<evidence type="ECO:0000313" key="2">
    <source>
        <dbReference type="Proteomes" id="UP000814140"/>
    </source>
</evidence>
<proteinExistence type="predicted"/>
<accession>A0ACB8T1P0</accession>
<keyword evidence="2" id="KW-1185">Reference proteome</keyword>
<reference evidence="1" key="1">
    <citation type="submission" date="2021-03" db="EMBL/GenBank/DDBJ databases">
        <authorList>
            <consortium name="DOE Joint Genome Institute"/>
            <person name="Ahrendt S."/>
            <person name="Looney B.P."/>
            <person name="Miyauchi S."/>
            <person name="Morin E."/>
            <person name="Drula E."/>
            <person name="Courty P.E."/>
            <person name="Chicoki N."/>
            <person name="Fauchery L."/>
            <person name="Kohler A."/>
            <person name="Kuo A."/>
            <person name="Labutti K."/>
            <person name="Pangilinan J."/>
            <person name="Lipzen A."/>
            <person name="Riley R."/>
            <person name="Andreopoulos W."/>
            <person name="He G."/>
            <person name="Johnson J."/>
            <person name="Barry K.W."/>
            <person name="Grigoriev I.V."/>
            <person name="Nagy L."/>
            <person name="Hibbett D."/>
            <person name="Henrissat B."/>
            <person name="Matheny P.B."/>
            <person name="Labbe J."/>
            <person name="Martin F."/>
        </authorList>
    </citation>
    <scope>NUCLEOTIDE SEQUENCE</scope>
    <source>
        <strain evidence="1">HHB10654</strain>
    </source>
</reference>
<sequence>MKQSPTPWRQDHTAEPSVLVEENYAKHTLFTLDFFRRLIKFSFIGLIGTAAVGLTAFEATHLWVEKVELAPETDEECAKWEWGLEAERWTGGERGGTDTALGFKGRHAVRSAWIAQHWGVGSSANVMGSNAFTGKGGSSFGGLNVVEARLEFAQDFLNIAFKIALRKEPSGVLRPQTVTELLIRHGDIMERMGTKDGLFEARSDFQRVWARQSAKGLDASRVALKLGDLNSRLGNTEDALTWWARSIHLASGDSLQAAPSTPVIPTSPPKSPGAQRTLASALVSLSAFYATAGQLRQAQLVEESALNLLRSIRTPESDMSASPPQALHSLYVLHRSSLISVHLAEVLYALRTPPATSIQWLAQAAESSERVALTLSGLPLTHPDAPGSKIPHPPSSESPLLPVFAKSPSMKKPAQSLLRDARRSAAEAWNLLGVLKEGSGDAGSMEKSLECYERALGWAGVAADRAGGIGRAGEGVLDAEWQVLWGNYVRVREALREKTAK</sequence>
<organism evidence="1 2">
    <name type="scientific">Artomyces pyxidatus</name>
    <dbReference type="NCBI Taxonomy" id="48021"/>
    <lineage>
        <taxon>Eukaryota</taxon>
        <taxon>Fungi</taxon>
        <taxon>Dikarya</taxon>
        <taxon>Basidiomycota</taxon>
        <taxon>Agaricomycotina</taxon>
        <taxon>Agaricomycetes</taxon>
        <taxon>Russulales</taxon>
        <taxon>Auriscalpiaceae</taxon>
        <taxon>Artomyces</taxon>
    </lineage>
</organism>
<reference evidence="1" key="2">
    <citation type="journal article" date="2022" name="New Phytol.">
        <title>Evolutionary transition to the ectomycorrhizal habit in the genomes of a hyperdiverse lineage of mushroom-forming fungi.</title>
        <authorList>
            <person name="Looney B."/>
            <person name="Miyauchi S."/>
            <person name="Morin E."/>
            <person name="Drula E."/>
            <person name="Courty P.E."/>
            <person name="Kohler A."/>
            <person name="Kuo A."/>
            <person name="LaButti K."/>
            <person name="Pangilinan J."/>
            <person name="Lipzen A."/>
            <person name="Riley R."/>
            <person name="Andreopoulos W."/>
            <person name="He G."/>
            <person name="Johnson J."/>
            <person name="Nolan M."/>
            <person name="Tritt A."/>
            <person name="Barry K.W."/>
            <person name="Grigoriev I.V."/>
            <person name="Nagy L.G."/>
            <person name="Hibbett D."/>
            <person name="Henrissat B."/>
            <person name="Matheny P.B."/>
            <person name="Labbe J."/>
            <person name="Martin F.M."/>
        </authorList>
    </citation>
    <scope>NUCLEOTIDE SEQUENCE</scope>
    <source>
        <strain evidence="1">HHB10654</strain>
    </source>
</reference>